<comment type="caution">
    <text evidence="1">The sequence shown here is derived from an EMBL/GenBank/DDBJ whole genome shotgun (WGS) entry which is preliminary data.</text>
</comment>
<dbReference type="Proteomes" id="UP000818603">
    <property type="component" value="Unassembled WGS sequence"/>
</dbReference>
<keyword evidence="4" id="KW-1185">Reference proteome</keyword>
<dbReference type="EMBL" id="BMGZ01000002">
    <property type="protein sequence ID" value="GGH98817.1"/>
    <property type="molecule type" value="Genomic_DNA"/>
</dbReference>
<organism evidence="1 3">
    <name type="scientific">Aquisalinus luteolus</name>
    <dbReference type="NCBI Taxonomy" id="1566827"/>
    <lineage>
        <taxon>Bacteria</taxon>
        <taxon>Pseudomonadati</taxon>
        <taxon>Pseudomonadota</taxon>
        <taxon>Alphaproteobacteria</taxon>
        <taxon>Parvularculales</taxon>
        <taxon>Parvularculaceae</taxon>
        <taxon>Aquisalinus</taxon>
    </lineage>
</organism>
<evidence type="ECO:0000313" key="4">
    <source>
        <dbReference type="Proteomes" id="UP000818603"/>
    </source>
</evidence>
<dbReference type="EMBL" id="VCJR02000002">
    <property type="protein sequence ID" value="NHK28551.1"/>
    <property type="molecule type" value="Genomic_DNA"/>
</dbReference>
<gene>
    <name evidence="2" type="ORF">FF098_011595</name>
    <name evidence="1" type="ORF">GCM10011355_23300</name>
</gene>
<protein>
    <submittedName>
        <fullName evidence="1">Uncharacterized protein</fullName>
    </submittedName>
</protein>
<evidence type="ECO:0000313" key="1">
    <source>
        <dbReference type="EMBL" id="GGH98817.1"/>
    </source>
</evidence>
<sequence>MTLGLAVSACGGDDRADNSVMAEEVETNGYTEYENERFDFLIGYPANRFTLRDAPQNNDGRVLDGPKGSTLRVFGTNNALGLTFDEQIARASDSLSEILTEDRGENSWYVEALDHEGQWVSLKIIHADPQRLVTARFTADDEADEALRETGRIAVRSLQLQNNA</sequence>
<proteinExistence type="predicted"/>
<dbReference type="RefSeq" id="WP_155140642.1">
    <property type="nucleotide sequence ID" value="NZ_BMGZ01000002.1"/>
</dbReference>
<reference evidence="1" key="3">
    <citation type="submission" date="2020-09" db="EMBL/GenBank/DDBJ databases">
        <authorList>
            <person name="Sun Q."/>
            <person name="Zhou Y."/>
        </authorList>
    </citation>
    <scope>NUCLEOTIDE SEQUENCE</scope>
    <source>
        <strain evidence="1">CGMCC 1.14984</strain>
    </source>
</reference>
<accession>A0A8J3A7T7</accession>
<evidence type="ECO:0000313" key="3">
    <source>
        <dbReference type="Proteomes" id="UP000621856"/>
    </source>
</evidence>
<name>A0A8J3A7T7_9PROT</name>
<reference evidence="2 4" key="2">
    <citation type="submission" date="2020-02" db="EMBL/GenBank/DDBJ databases">
        <title>Genome sequence of Parvularcula flava strain NH6-79.</title>
        <authorList>
            <person name="Abdul Karim M.H."/>
            <person name="Lam M.Q."/>
            <person name="Chen S.J."/>
            <person name="Yahya A."/>
            <person name="Shahir S."/>
            <person name="Shamsir M.S."/>
            <person name="Chong C.S."/>
        </authorList>
    </citation>
    <scope>NUCLEOTIDE SEQUENCE [LARGE SCALE GENOMIC DNA]</scope>
    <source>
        <strain evidence="2 4">NH6-79</strain>
    </source>
</reference>
<evidence type="ECO:0000313" key="2">
    <source>
        <dbReference type="EMBL" id="NHK28551.1"/>
    </source>
</evidence>
<dbReference type="Proteomes" id="UP000621856">
    <property type="component" value="Unassembled WGS sequence"/>
</dbReference>
<reference evidence="1" key="1">
    <citation type="journal article" date="2014" name="Int. J. Syst. Evol. Microbiol.">
        <title>Complete genome sequence of Corynebacterium casei LMG S-19264T (=DSM 44701T), isolated from a smear-ripened cheese.</title>
        <authorList>
            <consortium name="US DOE Joint Genome Institute (JGI-PGF)"/>
            <person name="Walter F."/>
            <person name="Albersmeier A."/>
            <person name="Kalinowski J."/>
            <person name="Ruckert C."/>
        </authorList>
    </citation>
    <scope>NUCLEOTIDE SEQUENCE</scope>
    <source>
        <strain evidence="1">CGMCC 1.14984</strain>
    </source>
</reference>
<dbReference type="AlphaFoldDB" id="A0A8J3A7T7"/>